<comment type="caution">
    <text evidence="1">The sequence shown here is derived from an EMBL/GenBank/DDBJ whole genome shotgun (WGS) entry which is preliminary data.</text>
</comment>
<dbReference type="EMBL" id="JAVIXS010000001">
    <property type="protein sequence ID" value="MDR4950734.1"/>
    <property type="molecule type" value="Genomic_DNA"/>
</dbReference>
<dbReference type="RefSeq" id="WP_309521246.1">
    <property type="nucleotide sequence ID" value="NZ_JAVIXS010000001.1"/>
</dbReference>
<evidence type="ECO:0000313" key="1">
    <source>
        <dbReference type="EMBL" id="MDR4950734.1"/>
    </source>
</evidence>
<keyword evidence="2" id="KW-1185">Reference proteome</keyword>
<dbReference type="InterPro" id="IPR026350">
    <property type="entry name" value="GxxExxY"/>
</dbReference>
<name>A0ABU1DYX0_9FLAO</name>
<reference evidence="1 2" key="1">
    <citation type="submission" date="2023-08" db="EMBL/GenBank/DDBJ databases">
        <authorList>
            <person name="Maltman C."/>
        </authorList>
    </citation>
    <scope>NUCLEOTIDE SEQUENCE [LARGE SCALE GENOMIC DNA]</scope>
    <source>
        <strain evidence="1 2">ES2</strain>
    </source>
</reference>
<sequence length="102" mass="11760">MEKVYEKALAYELENNGLRVLTQVSMNIKFKDVFIDSGFIADIIVEDKVIIEVKAVTEISNIHHQQLLTYLKLTNLKLGILVNFNTDYIDKSIFRKINGKLD</sequence>
<dbReference type="Pfam" id="PF13366">
    <property type="entry name" value="PDDEXK_3"/>
    <property type="match status" value="1"/>
</dbReference>
<evidence type="ECO:0000313" key="2">
    <source>
        <dbReference type="Proteomes" id="UP001260959"/>
    </source>
</evidence>
<dbReference type="Proteomes" id="UP001260959">
    <property type="component" value="Unassembled WGS sequence"/>
</dbReference>
<organism evidence="1 2">
    <name type="scientific">Chryseobacterium metallicongregator</name>
    <dbReference type="NCBI Taxonomy" id="3073042"/>
    <lineage>
        <taxon>Bacteria</taxon>
        <taxon>Pseudomonadati</taxon>
        <taxon>Bacteroidota</taxon>
        <taxon>Flavobacteriia</taxon>
        <taxon>Flavobacteriales</taxon>
        <taxon>Weeksellaceae</taxon>
        <taxon>Chryseobacterium group</taxon>
        <taxon>Chryseobacterium</taxon>
    </lineage>
</organism>
<protein>
    <submittedName>
        <fullName evidence="1">GxxExxY protein</fullName>
    </submittedName>
</protein>
<proteinExistence type="predicted"/>
<accession>A0ABU1DYX0</accession>
<dbReference type="NCBIfam" id="TIGR04256">
    <property type="entry name" value="GxxExxY"/>
    <property type="match status" value="1"/>
</dbReference>
<gene>
    <name evidence="1" type="ORF">REB14_00895</name>
</gene>